<dbReference type="PROSITE" id="PS51918">
    <property type="entry name" value="RADICAL_SAM"/>
    <property type="match status" value="1"/>
</dbReference>
<evidence type="ECO:0000256" key="1">
    <source>
        <dbReference type="ARBA" id="ARBA00001966"/>
    </source>
</evidence>
<name>A0A4V6Z136_HATHI</name>
<dbReference type="Pfam" id="PF04055">
    <property type="entry name" value="Radical_SAM"/>
    <property type="match status" value="1"/>
</dbReference>
<dbReference type="RefSeq" id="WP_138209084.1">
    <property type="nucleotide sequence ID" value="NZ_CBCSDB010000010.1"/>
</dbReference>
<protein>
    <submittedName>
        <fullName evidence="9">Radical SAM additional 4Fe4S-binding domain-containing protein</fullName>
    </submittedName>
</protein>
<evidence type="ECO:0000313" key="9">
    <source>
        <dbReference type="EMBL" id="VTQ82927.1"/>
    </source>
</evidence>
<keyword evidence="10" id="KW-1185">Reference proteome</keyword>
<reference evidence="9 10" key="1">
    <citation type="submission" date="2019-05" db="EMBL/GenBank/DDBJ databases">
        <authorList>
            <consortium name="Pathogen Informatics"/>
        </authorList>
    </citation>
    <scope>NUCLEOTIDE SEQUENCE [LARGE SCALE GENOMIC DNA]</scope>
    <source>
        <strain evidence="9 10">NCTC503</strain>
    </source>
</reference>
<dbReference type="InterPro" id="IPR058240">
    <property type="entry name" value="rSAM_sf"/>
</dbReference>
<dbReference type="SFLD" id="SFLDS00029">
    <property type="entry name" value="Radical_SAM"/>
    <property type="match status" value="1"/>
</dbReference>
<evidence type="ECO:0000313" key="10">
    <source>
        <dbReference type="Proteomes" id="UP000308489"/>
    </source>
</evidence>
<dbReference type="InterPro" id="IPR023885">
    <property type="entry name" value="4Fe4S-binding_SPASM_dom"/>
</dbReference>
<dbReference type="SFLD" id="SFLDG01384">
    <property type="entry name" value="thioether_bond_formation_requi"/>
    <property type="match status" value="1"/>
</dbReference>
<evidence type="ECO:0000256" key="6">
    <source>
        <dbReference type="ARBA" id="ARBA00023014"/>
    </source>
</evidence>
<keyword evidence="5" id="KW-0408">Iron</keyword>
<dbReference type="GO" id="GO:0051539">
    <property type="term" value="F:4 iron, 4 sulfur cluster binding"/>
    <property type="evidence" value="ECO:0007669"/>
    <property type="project" value="UniProtKB-KW"/>
</dbReference>
<dbReference type="NCBIfam" id="TIGR04085">
    <property type="entry name" value="rSAM_more_4Fe4S"/>
    <property type="match status" value="1"/>
</dbReference>
<proteinExistence type="inferred from homology"/>
<dbReference type="CDD" id="cd01335">
    <property type="entry name" value="Radical_SAM"/>
    <property type="match status" value="1"/>
</dbReference>
<dbReference type="SFLD" id="SFLDG01067">
    <property type="entry name" value="SPASM/twitch_domain_containing"/>
    <property type="match status" value="1"/>
</dbReference>
<dbReference type="KEGG" id="hhw:NCTC503_00262"/>
<dbReference type="PROSITE" id="PS01305">
    <property type="entry name" value="MOAA_NIFB_PQQE"/>
    <property type="match status" value="1"/>
</dbReference>
<dbReference type="InterPro" id="IPR013785">
    <property type="entry name" value="Aldolase_TIM"/>
</dbReference>
<keyword evidence="6" id="KW-0411">Iron-sulfur</keyword>
<dbReference type="Proteomes" id="UP000308489">
    <property type="component" value="Chromosome 1"/>
</dbReference>
<comment type="similarity">
    <text evidence="7">Belongs to the radical SAM superfamily. Anaerobic sulfatase-maturating enzyme family.</text>
</comment>
<evidence type="ECO:0000256" key="7">
    <source>
        <dbReference type="ARBA" id="ARBA00023601"/>
    </source>
</evidence>
<dbReference type="InterPro" id="IPR000385">
    <property type="entry name" value="MoaA_NifB_PqqE_Fe-S-bd_CS"/>
</dbReference>
<dbReference type="GO" id="GO:0016491">
    <property type="term" value="F:oxidoreductase activity"/>
    <property type="evidence" value="ECO:0007669"/>
    <property type="project" value="InterPro"/>
</dbReference>
<dbReference type="EMBL" id="LR590481">
    <property type="protein sequence ID" value="VTQ82927.1"/>
    <property type="molecule type" value="Genomic_DNA"/>
</dbReference>
<keyword evidence="2" id="KW-0004">4Fe-4S</keyword>
<comment type="cofactor">
    <cofactor evidence="1">
        <name>[4Fe-4S] cluster</name>
        <dbReference type="ChEBI" id="CHEBI:49883"/>
    </cofactor>
</comment>
<dbReference type="InterPro" id="IPR006638">
    <property type="entry name" value="Elp3/MiaA/NifB-like_rSAM"/>
</dbReference>
<dbReference type="OrthoDB" id="1674532at2"/>
<evidence type="ECO:0000256" key="2">
    <source>
        <dbReference type="ARBA" id="ARBA00022485"/>
    </source>
</evidence>
<dbReference type="InterPro" id="IPR023867">
    <property type="entry name" value="Sulphatase_maturase_rSAM"/>
</dbReference>
<dbReference type="SFLD" id="SFLDG01386">
    <property type="entry name" value="main_SPASM_domain-containing"/>
    <property type="match status" value="1"/>
</dbReference>
<keyword evidence="3" id="KW-0949">S-adenosyl-L-methionine</keyword>
<accession>A0A4V6Z136</accession>
<gene>
    <name evidence="9" type="primary">ydeM_1</name>
    <name evidence="9" type="ORF">NCTC503_00262</name>
</gene>
<dbReference type="SMART" id="SM00729">
    <property type="entry name" value="Elp3"/>
    <property type="match status" value="1"/>
</dbReference>
<sequence>MENQEIIKFYPYKLFDKSEKSYLYASKTGGIYLIDDIVKKIFEFEGKTYKETLDWFKCNGYGNDFIEAINIFEKKCVLQTEENNKNLLNTKINNNVSCITLMVAQECNLRCRYCYGDDGEYSECGLMSIQTARQAIKFLMENSSNKDVEVIFFGGEPLINFKLIKESVAYSKELAEEYKKHVDFSMTTNATLVNKDIAEFLKENNFFITISIDGDEKIHNTNRFYSNKKGSYKDVIKGLEILKEVAVPMVARATASPENIDFVKSAEHLIDLDFQSLFISEALNLFKTDDDYKILKNEYIKMVNQLKLYLENENYKGIKKNNNIIKILRALHKAGLRNKFCGAMINMMTIDKDGYLYPCHRFVANKEYKIGNVFDGVNDDKYNQIIEKDLSLVGRNKCFSCWAYNICGGGCPNENLLATGKCNEPFLKKCEVFKDFVESLINIYLELNENEKKLIFA</sequence>
<feature type="domain" description="Radical SAM core" evidence="8">
    <location>
        <begin position="91"/>
        <end position="319"/>
    </location>
</feature>
<keyword evidence="4" id="KW-0479">Metal-binding</keyword>
<dbReference type="AlphaFoldDB" id="A0A4V6Z136"/>
<dbReference type="InterPro" id="IPR007197">
    <property type="entry name" value="rSAM"/>
</dbReference>
<dbReference type="NCBIfam" id="NF047865">
    <property type="entry name" value="rSAM_PapB"/>
    <property type="match status" value="1"/>
</dbReference>
<dbReference type="Gene3D" id="3.20.20.70">
    <property type="entry name" value="Aldolase class I"/>
    <property type="match status" value="1"/>
</dbReference>
<dbReference type="PANTHER" id="PTHR43273:SF3">
    <property type="entry name" value="ANAEROBIC SULFATASE-MATURATING ENZYME HOMOLOG ASLB-RELATED"/>
    <property type="match status" value="1"/>
</dbReference>
<dbReference type="GO" id="GO:0032324">
    <property type="term" value="P:molybdopterin cofactor biosynthetic process"/>
    <property type="evidence" value="ECO:0007669"/>
    <property type="project" value="UniProtKB-ARBA"/>
</dbReference>
<dbReference type="SFLD" id="SFLDG01072">
    <property type="entry name" value="dehydrogenase_like"/>
    <property type="match status" value="1"/>
</dbReference>
<organism evidence="9 10">
    <name type="scientific">Hathewaya histolytica</name>
    <name type="common">Clostridium histolyticum</name>
    <dbReference type="NCBI Taxonomy" id="1498"/>
    <lineage>
        <taxon>Bacteria</taxon>
        <taxon>Bacillati</taxon>
        <taxon>Bacillota</taxon>
        <taxon>Clostridia</taxon>
        <taxon>Eubacteriales</taxon>
        <taxon>Clostridiaceae</taxon>
        <taxon>Hathewaya</taxon>
    </lineage>
</organism>
<dbReference type="GO" id="GO:0046872">
    <property type="term" value="F:metal ion binding"/>
    <property type="evidence" value="ECO:0007669"/>
    <property type="project" value="UniProtKB-KW"/>
</dbReference>
<dbReference type="Pfam" id="PF13186">
    <property type="entry name" value="SPASM"/>
    <property type="match status" value="1"/>
</dbReference>
<dbReference type="SUPFAM" id="SSF102114">
    <property type="entry name" value="Radical SAM enzymes"/>
    <property type="match status" value="1"/>
</dbReference>
<evidence type="ECO:0000256" key="3">
    <source>
        <dbReference type="ARBA" id="ARBA00022691"/>
    </source>
</evidence>
<evidence type="ECO:0000256" key="4">
    <source>
        <dbReference type="ARBA" id="ARBA00022723"/>
    </source>
</evidence>
<evidence type="ECO:0000256" key="5">
    <source>
        <dbReference type="ARBA" id="ARBA00023004"/>
    </source>
</evidence>
<dbReference type="PANTHER" id="PTHR43273">
    <property type="entry name" value="ANAEROBIC SULFATASE-MATURATING ENZYME HOMOLOG ASLB-RELATED"/>
    <property type="match status" value="1"/>
</dbReference>
<evidence type="ECO:0000259" key="8">
    <source>
        <dbReference type="PROSITE" id="PS51918"/>
    </source>
</evidence>